<keyword evidence="7" id="KW-0408">Iron</keyword>
<dbReference type="GO" id="GO:0005524">
    <property type="term" value="F:ATP binding"/>
    <property type="evidence" value="ECO:0007669"/>
    <property type="project" value="UniProtKB-KW"/>
</dbReference>
<proteinExistence type="predicted"/>
<dbReference type="GO" id="GO:0005886">
    <property type="term" value="C:plasma membrane"/>
    <property type="evidence" value="ECO:0007669"/>
    <property type="project" value="UniProtKB-SubCell"/>
</dbReference>
<keyword evidence="6 11" id="KW-0067">ATP-binding</keyword>
<keyword evidence="8" id="KW-0406">Ion transport</keyword>
<keyword evidence="9" id="KW-0472">Membrane</keyword>
<sequence length="271" mass="29307">MTALPLAETAGGPRLAADGVTLSYEGRVVSRDLSTEIPPGSFTVIIGPNACGKSTLLKSFARTLKPEAGQVTLDGKALSSFRPKELARRLALLPQSPLVPDGITVRDLVGRGRFPHQTLLKQWSREDEEAVAQALLATGAQDLVDRHVSELSGGQRQRVWVSLVLAQQTELLLLDEPTTFLDIAHQFDLLEICARLNREGRTIVAVLHDLNQAARYATHLIVMKAGEIVVEGNPRTILTADVVSHVFGLGCRVIPDPETDTPLVVPLASPR</sequence>
<evidence type="ECO:0000313" key="12">
    <source>
        <dbReference type="Proteomes" id="UP000319516"/>
    </source>
</evidence>
<dbReference type="Gene3D" id="3.40.50.300">
    <property type="entry name" value="P-loop containing nucleotide triphosphate hydrolases"/>
    <property type="match status" value="1"/>
</dbReference>
<dbReference type="OrthoDB" id="5296765at2"/>
<dbReference type="InterPro" id="IPR017871">
    <property type="entry name" value="ABC_transporter-like_CS"/>
</dbReference>
<dbReference type="InterPro" id="IPR051535">
    <property type="entry name" value="Siderophore_ABC-ATPase"/>
</dbReference>
<dbReference type="InterPro" id="IPR003593">
    <property type="entry name" value="AAA+_ATPase"/>
</dbReference>
<dbReference type="SMART" id="SM00382">
    <property type="entry name" value="AAA"/>
    <property type="match status" value="1"/>
</dbReference>
<reference evidence="11 12" key="1">
    <citation type="submission" date="2019-06" db="EMBL/GenBank/DDBJ databases">
        <title>Sequencing the genomes of 1000 actinobacteria strains.</title>
        <authorList>
            <person name="Klenk H.-P."/>
        </authorList>
    </citation>
    <scope>NUCLEOTIDE SEQUENCE [LARGE SCALE GENOMIC DNA]</scope>
    <source>
        <strain evidence="11 12">DSM 12335</strain>
    </source>
</reference>
<evidence type="ECO:0000256" key="3">
    <source>
        <dbReference type="ARBA" id="ARBA00022475"/>
    </source>
</evidence>
<evidence type="ECO:0000256" key="4">
    <source>
        <dbReference type="ARBA" id="ARBA00022496"/>
    </source>
</evidence>
<keyword evidence="3" id="KW-1003">Cell membrane</keyword>
<keyword evidence="12" id="KW-1185">Reference proteome</keyword>
<dbReference type="Proteomes" id="UP000319516">
    <property type="component" value="Unassembled WGS sequence"/>
</dbReference>
<organism evidence="11 12">
    <name type="scientific">Ornithinicoccus hortensis</name>
    <dbReference type="NCBI Taxonomy" id="82346"/>
    <lineage>
        <taxon>Bacteria</taxon>
        <taxon>Bacillati</taxon>
        <taxon>Actinomycetota</taxon>
        <taxon>Actinomycetes</taxon>
        <taxon>Micrococcales</taxon>
        <taxon>Intrasporangiaceae</taxon>
        <taxon>Ornithinicoccus</taxon>
    </lineage>
</organism>
<evidence type="ECO:0000313" key="11">
    <source>
        <dbReference type="EMBL" id="TQL49729.1"/>
    </source>
</evidence>
<keyword evidence="2" id="KW-0813">Transport</keyword>
<keyword evidence="4" id="KW-0410">Iron transport</keyword>
<dbReference type="RefSeq" id="WP_141783951.1">
    <property type="nucleotide sequence ID" value="NZ_BAAAIK010000003.1"/>
</dbReference>
<dbReference type="PANTHER" id="PTHR42771:SF2">
    <property type="entry name" value="IRON(3+)-HYDROXAMATE IMPORT ATP-BINDING PROTEIN FHUC"/>
    <property type="match status" value="1"/>
</dbReference>
<evidence type="ECO:0000256" key="9">
    <source>
        <dbReference type="ARBA" id="ARBA00023136"/>
    </source>
</evidence>
<name>A0A542YNW2_9MICO</name>
<evidence type="ECO:0000256" key="8">
    <source>
        <dbReference type="ARBA" id="ARBA00023065"/>
    </source>
</evidence>
<dbReference type="PANTHER" id="PTHR42771">
    <property type="entry name" value="IRON(3+)-HYDROXAMATE IMPORT ATP-BINDING PROTEIN FHUC"/>
    <property type="match status" value="1"/>
</dbReference>
<dbReference type="SUPFAM" id="SSF52540">
    <property type="entry name" value="P-loop containing nucleoside triphosphate hydrolases"/>
    <property type="match status" value="1"/>
</dbReference>
<dbReference type="PROSITE" id="PS50893">
    <property type="entry name" value="ABC_TRANSPORTER_2"/>
    <property type="match status" value="1"/>
</dbReference>
<evidence type="ECO:0000256" key="7">
    <source>
        <dbReference type="ARBA" id="ARBA00023004"/>
    </source>
</evidence>
<gene>
    <name evidence="11" type="ORF">FB467_0817</name>
</gene>
<dbReference type="InterPro" id="IPR027417">
    <property type="entry name" value="P-loop_NTPase"/>
</dbReference>
<dbReference type="InterPro" id="IPR003439">
    <property type="entry name" value="ABC_transporter-like_ATP-bd"/>
</dbReference>
<evidence type="ECO:0000259" key="10">
    <source>
        <dbReference type="PROSITE" id="PS50893"/>
    </source>
</evidence>
<accession>A0A542YNW2</accession>
<evidence type="ECO:0000256" key="6">
    <source>
        <dbReference type="ARBA" id="ARBA00022840"/>
    </source>
</evidence>
<evidence type="ECO:0000256" key="1">
    <source>
        <dbReference type="ARBA" id="ARBA00004202"/>
    </source>
</evidence>
<comment type="caution">
    <text evidence="11">The sequence shown here is derived from an EMBL/GenBank/DDBJ whole genome shotgun (WGS) entry which is preliminary data.</text>
</comment>
<dbReference type="PROSITE" id="PS00211">
    <property type="entry name" value="ABC_TRANSPORTER_1"/>
    <property type="match status" value="1"/>
</dbReference>
<dbReference type="GO" id="GO:0016887">
    <property type="term" value="F:ATP hydrolysis activity"/>
    <property type="evidence" value="ECO:0007669"/>
    <property type="project" value="InterPro"/>
</dbReference>
<dbReference type="AlphaFoldDB" id="A0A542YNW2"/>
<evidence type="ECO:0000256" key="5">
    <source>
        <dbReference type="ARBA" id="ARBA00022741"/>
    </source>
</evidence>
<dbReference type="FunFam" id="3.40.50.300:FF:000134">
    <property type="entry name" value="Iron-enterobactin ABC transporter ATP-binding protein"/>
    <property type="match status" value="1"/>
</dbReference>
<dbReference type="Pfam" id="PF00005">
    <property type="entry name" value="ABC_tran"/>
    <property type="match status" value="1"/>
</dbReference>
<dbReference type="EMBL" id="VFOP01000001">
    <property type="protein sequence ID" value="TQL49729.1"/>
    <property type="molecule type" value="Genomic_DNA"/>
</dbReference>
<keyword evidence="5" id="KW-0547">Nucleotide-binding</keyword>
<evidence type="ECO:0000256" key="2">
    <source>
        <dbReference type="ARBA" id="ARBA00022448"/>
    </source>
</evidence>
<comment type="subcellular location">
    <subcellularLocation>
        <location evidence="1">Cell membrane</location>
        <topology evidence="1">Peripheral membrane protein</topology>
    </subcellularLocation>
</comment>
<feature type="domain" description="ABC transporter" evidence="10">
    <location>
        <begin position="15"/>
        <end position="250"/>
    </location>
</feature>
<dbReference type="CDD" id="cd03214">
    <property type="entry name" value="ABC_Iron-Siderophores_B12_Hemin"/>
    <property type="match status" value="1"/>
</dbReference>
<protein>
    <submittedName>
        <fullName evidence="11">Iron complex transport system ATP-binding protein</fullName>
    </submittedName>
</protein>
<dbReference type="GO" id="GO:0006826">
    <property type="term" value="P:iron ion transport"/>
    <property type="evidence" value="ECO:0007669"/>
    <property type="project" value="UniProtKB-KW"/>
</dbReference>